<evidence type="ECO:0000313" key="5">
    <source>
        <dbReference type="EMBL" id="KAF6739611.1"/>
    </source>
</evidence>
<sequence length="115" mass="13130">MAERRFQRRIEDIRDRMNAQLNRLLNEEPSSEEGEVDITYEELLVFTTGADSIPPLGFQQPVLIEFYDQEPGTRRIPYASTCSLTLFLPRGVGEEEDFKELMNTAIKGSLGFGKV</sequence>
<evidence type="ECO:0000313" key="6">
    <source>
        <dbReference type="Proteomes" id="UP000646548"/>
    </source>
</evidence>
<dbReference type="Proteomes" id="UP000646548">
    <property type="component" value="Unassembled WGS sequence"/>
</dbReference>
<keyword evidence="2 3" id="KW-0833">Ubl conjugation pathway</keyword>
<reference evidence="5" key="1">
    <citation type="journal article" name="BMC Genomics">
        <title>Long-read sequencing and de novo genome assembly of marine medaka (Oryzias melastigma).</title>
        <authorList>
            <person name="Liang P."/>
            <person name="Saqib H.S.A."/>
            <person name="Ni X."/>
            <person name="Shen Y."/>
        </authorList>
    </citation>
    <scope>NUCLEOTIDE SEQUENCE</scope>
    <source>
        <strain evidence="5">Bigg-433</strain>
    </source>
</reference>
<protein>
    <recommendedName>
        <fullName evidence="4">HECT domain-containing protein</fullName>
    </recommendedName>
</protein>
<dbReference type="SUPFAM" id="SSF56204">
    <property type="entry name" value="Hect, E3 ligase catalytic domain"/>
    <property type="match status" value="1"/>
</dbReference>
<keyword evidence="1" id="KW-0808">Transferase</keyword>
<dbReference type="InterPro" id="IPR000569">
    <property type="entry name" value="HECT_dom"/>
</dbReference>
<dbReference type="Gene3D" id="3.30.2410.10">
    <property type="entry name" value="Hect, E3 ligase catalytic domain"/>
    <property type="match status" value="1"/>
</dbReference>
<dbReference type="AlphaFoldDB" id="A0A834FTJ5"/>
<dbReference type="Pfam" id="PF00632">
    <property type="entry name" value="HECT"/>
    <property type="match status" value="1"/>
</dbReference>
<gene>
    <name evidence="5" type="ORF">FQA47_004882</name>
</gene>
<accession>A0A834FTJ5</accession>
<feature type="active site" description="Glycyl thioester intermediate" evidence="3">
    <location>
        <position position="82"/>
    </location>
</feature>
<dbReference type="GO" id="GO:0004842">
    <property type="term" value="F:ubiquitin-protein transferase activity"/>
    <property type="evidence" value="ECO:0007669"/>
    <property type="project" value="InterPro"/>
</dbReference>
<feature type="domain" description="HECT" evidence="4">
    <location>
        <begin position="43"/>
        <end position="115"/>
    </location>
</feature>
<organism evidence="5 6">
    <name type="scientific">Oryzias melastigma</name>
    <name type="common">Marine medaka</name>
    <dbReference type="NCBI Taxonomy" id="30732"/>
    <lineage>
        <taxon>Eukaryota</taxon>
        <taxon>Metazoa</taxon>
        <taxon>Chordata</taxon>
        <taxon>Craniata</taxon>
        <taxon>Vertebrata</taxon>
        <taxon>Euteleostomi</taxon>
        <taxon>Actinopterygii</taxon>
        <taxon>Neopterygii</taxon>
        <taxon>Teleostei</taxon>
        <taxon>Neoteleostei</taxon>
        <taxon>Acanthomorphata</taxon>
        <taxon>Ovalentaria</taxon>
        <taxon>Atherinomorphae</taxon>
        <taxon>Beloniformes</taxon>
        <taxon>Adrianichthyidae</taxon>
        <taxon>Oryziinae</taxon>
        <taxon>Oryzias</taxon>
    </lineage>
</organism>
<evidence type="ECO:0000256" key="1">
    <source>
        <dbReference type="ARBA" id="ARBA00022679"/>
    </source>
</evidence>
<proteinExistence type="predicted"/>
<dbReference type="EMBL" id="WKFB01000004">
    <property type="protein sequence ID" value="KAF6739611.1"/>
    <property type="molecule type" value="Genomic_DNA"/>
</dbReference>
<dbReference type="InterPro" id="IPR035983">
    <property type="entry name" value="Hect_E3_ubiquitin_ligase"/>
</dbReference>
<comment type="caution">
    <text evidence="5">The sequence shown here is derived from an EMBL/GenBank/DDBJ whole genome shotgun (WGS) entry which is preliminary data.</text>
</comment>
<evidence type="ECO:0000259" key="4">
    <source>
        <dbReference type="PROSITE" id="PS50237"/>
    </source>
</evidence>
<evidence type="ECO:0000256" key="2">
    <source>
        <dbReference type="ARBA" id="ARBA00022786"/>
    </source>
</evidence>
<name>A0A834FTJ5_ORYME</name>
<dbReference type="PROSITE" id="PS50237">
    <property type="entry name" value="HECT"/>
    <property type="match status" value="1"/>
</dbReference>
<evidence type="ECO:0000256" key="3">
    <source>
        <dbReference type="PROSITE-ProRule" id="PRU00104"/>
    </source>
</evidence>